<keyword evidence="8" id="KW-1185">Reference proteome</keyword>
<keyword evidence="7" id="KW-0969">Cilium</keyword>
<comment type="subcellular location">
    <subcellularLocation>
        <location evidence="2 5">Bacterial flagellum basal body</location>
    </subcellularLocation>
</comment>
<dbReference type="InterPro" id="IPR001782">
    <property type="entry name" value="Flag_FlgI"/>
</dbReference>
<feature type="signal peptide" evidence="5">
    <location>
        <begin position="1"/>
        <end position="19"/>
    </location>
</feature>
<dbReference type="GO" id="GO:0030288">
    <property type="term" value="C:outer membrane-bounded periplasmic space"/>
    <property type="evidence" value="ECO:0007669"/>
    <property type="project" value="InterPro"/>
</dbReference>
<dbReference type="Proteomes" id="UP000320390">
    <property type="component" value="Chromosome"/>
</dbReference>
<keyword evidence="7" id="KW-0966">Cell projection</keyword>
<evidence type="ECO:0000256" key="3">
    <source>
        <dbReference type="ARBA" id="ARBA00022729"/>
    </source>
</evidence>
<proteinExistence type="inferred from homology"/>
<sequence length="496" mass="51427" precursor="true">MLLSTLCIGAALSVSTALAPTQSSRGTDPTNRAYRSDALIAAQQAAEARVREQALREVRKRQAAATVTGQPTAATELAGRAGLLPTSSAGQPAQASQDPAGGFSAQPVVSQVPAIEAPTQPRGVSTATFRRTPRVQTSRRGGTDFESRVASPIRSLVGVRGMEENVIEGIGLVTGLDGTGDSGALATQLLGNTLLSKNINIDPALLSTSNVAVVRVEATIPPGTKPGQKVNVRVSALGDAESLYGGQLSIAELTDVTGQTVYATASGPVTTGGLTANGNGATVKKNHNTVGTLAMGGTVQREIPTSVVSEHGYIYLDAKDGQASLGNTVRIAEAINRLYPDTARVLPDGRSVRLAVLEGIPEHQVVAYLDQALSLEIETDNLARIVINERTGVIVMGGEVRLRPGVIHHGTIVVTVAETPEISQPGPLSNGQTAEVPRTTLNLEEEQAAMVLLGGASSLEEVVEVLNVLGATPRDMVAILEAMLDGGLLIAELRRI</sequence>
<feature type="chain" id="PRO_5022273718" description="Flagellar P-ring protein" evidence="5">
    <location>
        <begin position="20"/>
        <end position="496"/>
    </location>
</feature>
<evidence type="ECO:0000256" key="6">
    <source>
        <dbReference type="SAM" id="MobiDB-lite"/>
    </source>
</evidence>
<comment type="similarity">
    <text evidence="5">Belongs to the FlgI family.</text>
</comment>
<feature type="region of interest" description="Disordered" evidence="6">
    <location>
        <begin position="83"/>
        <end position="146"/>
    </location>
</feature>
<evidence type="ECO:0000256" key="2">
    <source>
        <dbReference type="ARBA" id="ARBA00004117"/>
    </source>
</evidence>
<feature type="compositionally biased region" description="Polar residues" evidence="6">
    <location>
        <begin position="122"/>
        <end position="140"/>
    </location>
</feature>
<comment type="subunit">
    <text evidence="5">The basal body constitutes a major portion of the flagellar organelle and consists of four rings (L,P,S, and M) mounted on a central rod.</text>
</comment>
<dbReference type="EMBL" id="CP036434">
    <property type="protein sequence ID" value="QDV09974.1"/>
    <property type="molecule type" value="Genomic_DNA"/>
</dbReference>
<dbReference type="RefSeq" id="WP_145205328.1">
    <property type="nucleotide sequence ID" value="NZ_CP036434.1"/>
</dbReference>
<evidence type="ECO:0000256" key="1">
    <source>
        <dbReference type="ARBA" id="ARBA00002591"/>
    </source>
</evidence>
<gene>
    <name evidence="5 7" type="primary">flgI</name>
    <name evidence="7" type="ORF">Poly30_55350</name>
</gene>
<protein>
    <recommendedName>
        <fullName evidence="5">Flagellar P-ring protein</fullName>
    </recommendedName>
    <alternativeName>
        <fullName evidence="5">Basal body P-ring protein</fullName>
    </alternativeName>
</protein>
<dbReference type="GO" id="GO:0005198">
    <property type="term" value="F:structural molecule activity"/>
    <property type="evidence" value="ECO:0007669"/>
    <property type="project" value="InterPro"/>
</dbReference>
<comment type="function">
    <text evidence="1 5">Assembles around the rod to form the L-ring and probably protects the motor/basal body from shearing forces during rotation.</text>
</comment>
<feature type="compositionally biased region" description="Polar residues" evidence="6">
    <location>
        <begin position="85"/>
        <end position="97"/>
    </location>
</feature>
<dbReference type="HAMAP" id="MF_00416">
    <property type="entry name" value="FlgI"/>
    <property type="match status" value="1"/>
</dbReference>
<dbReference type="Pfam" id="PF02119">
    <property type="entry name" value="FlgI"/>
    <property type="match status" value="1"/>
</dbReference>
<dbReference type="GO" id="GO:0071973">
    <property type="term" value="P:bacterial-type flagellum-dependent cell motility"/>
    <property type="evidence" value="ECO:0007669"/>
    <property type="project" value="InterPro"/>
</dbReference>
<evidence type="ECO:0000256" key="5">
    <source>
        <dbReference type="HAMAP-Rule" id="MF_00416"/>
    </source>
</evidence>
<dbReference type="PANTHER" id="PTHR30381:SF0">
    <property type="entry name" value="FLAGELLAR P-RING PROTEIN"/>
    <property type="match status" value="1"/>
</dbReference>
<keyword evidence="3 5" id="KW-0732">Signal</keyword>
<dbReference type="GO" id="GO:0009428">
    <property type="term" value="C:bacterial-type flagellum basal body, distal rod, P ring"/>
    <property type="evidence" value="ECO:0007669"/>
    <property type="project" value="InterPro"/>
</dbReference>
<name>A0A518F0X9_9BACT</name>
<accession>A0A518F0X9</accession>
<keyword evidence="7" id="KW-0282">Flagellum</keyword>
<dbReference type="PANTHER" id="PTHR30381">
    <property type="entry name" value="FLAGELLAR P-RING PERIPLASMIC PROTEIN FLGI"/>
    <property type="match status" value="1"/>
</dbReference>
<evidence type="ECO:0000313" key="8">
    <source>
        <dbReference type="Proteomes" id="UP000320390"/>
    </source>
</evidence>
<keyword evidence="4 5" id="KW-0975">Bacterial flagellum</keyword>
<dbReference type="PRINTS" id="PR01010">
    <property type="entry name" value="FLGPRINGFLGI"/>
</dbReference>
<evidence type="ECO:0000313" key="7">
    <source>
        <dbReference type="EMBL" id="QDV09974.1"/>
    </source>
</evidence>
<dbReference type="OrthoDB" id="9786431at2"/>
<organism evidence="7 8">
    <name type="scientific">Saltatorellus ferox</name>
    <dbReference type="NCBI Taxonomy" id="2528018"/>
    <lineage>
        <taxon>Bacteria</taxon>
        <taxon>Pseudomonadati</taxon>
        <taxon>Planctomycetota</taxon>
        <taxon>Planctomycetia</taxon>
        <taxon>Planctomycetia incertae sedis</taxon>
        <taxon>Saltatorellus</taxon>
    </lineage>
</organism>
<reference evidence="7 8" key="1">
    <citation type="submission" date="2019-02" db="EMBL/GenBank/DDBJ databases">
        <title>Deep-cultivation of Planctomycetes and their phenomic and genomic characterization uncovers novel biology.</title>
        <authorList>
            <person name="Wiegand S."/>
            <person name="Jogler M."/>
            <person name="Boedeker C."/>
            <person name="Pinto D."/>
            <person name="Vollmers J."/>
            <person name="Rivas-Marin E."/>
            <person name="Kohn T."/>
            <person name="Peeters S.H."/>
            <person name="Heuer A."/>
            <person name="Rast P."/>
            <person name="Oberbeckmann S."/>
            <person name="Bunk B."/>
            <person name="Jeske O."/>
            <person name="Meyerdierks A."/>
            <person name="Storesund J.E."/>
            <person name="Kallscheuer N."/>
            <person name="Luecker S."/>
            <person name="Lage O.M."/>
            <person name="Pohl T."/>
            <person name="Merkel B.J."/>
            <person name="Hornburger P."/>
            <person name="Mueller R.-W."/>
            <person name="Bruemmer F."/>
            <person name="Labrenz M."/>
            <person name="Spormann A.M."/>
            <person name="Op den Camp H."/>
            <person name="Overmann J."/>
            <person name="Amann R."/>
            <person name="Jetten M.S.M."/>
            <person name="Mascher T."/>
            <person name="Medema M.H."/>
            <person name="Devos D.P."/>
            <person name="Kaster A.-K."/>
            <person name="Ovreas L."/>
            <person name="Rohde M."/>
            <person name="Galperin M.Y."/>
            <person name="Jogler C."/>
        </authorList>
    </citation>
    <scope>NUCLEOTIDE SEQUENCE [LARGE SCALE GENOMIC DNA]</scope>
    <source>
        <strain evidence="7 8">Poly30</strain>
    </source>
</reference>
<evidence type="ECO:0000256" key="4">
    <source>
        <dbReference type="ARBA" id="ARBA00023143"/>
    </source>
</evidence>
<dbReference type="AlphaFoldDB" id="A0A518F0X9"/>